<name>A0A9N9Z2D1_9HYPO</name>
<dbReference type="Proteomes" id="UP000775872">
    <property type="component" value="Unassembled WGS sequence"/>
</dbReference>
<keyword evidence="4" id="KW-1185">Reference proteome</keyword>
<reference evidence="3" key="1">
    <citation type="submission" date="2021-10" db="EMBL/GenBank/DDBJ databases">
        <authorList>
            <person name="Piombo E."/>
        </authorList>
    </citation>
    <scope>NUCLEOTIDE SEQUENCE</scope>
</reference>
<proteinExistence type="predicted"/>
<dbReference type="AlphaFoldDB" id="A0A9N9Z2D1"/>
<accession>A0A9N9Z2D1</accession>
<feature type="region of interest" description="Disordered" evidence="1">
    <location>
        <begin position="133"/>
        <end position="168"/>
    </location>
</feature>
<feature type="chain" id="PRO_5040206821" evidence="2">
    <location>
        <begin position="20"/>
        <end position="168"/>
    </location>
</feature>
<evidence type="ECO:0000256" key="2">
    <source>
        <dbReference type="SAM" id="SignalP"/>
    </source>
</evidence>
<evidence type="ECO:0000313" key="4">
    <source>
        <dbReference type="Proteomes" id="UP000775872"/>
    </source>
</evidence>
<comment type="caution">
    <text evidence="3">The sequence shown here is derived from an EMBL/GenBank/DDBJ whole genome shotgun (WGS) entry which is preliminary data.</text>
</comment>
<sequence>MYFASALATLLAAASVGASGPVYGMDGVAKYPTCPDGYDTYCCMTVTPYSHSCSRGRCSNVPGWSCVIGPGKVESMKYCMNEVGGNKSPYCKKPGYENFGSVLRWTGGSFKPMLEPSNYRQYLRPGMHPPWVPSNDEIKWETDTEENGDGLETELRKREPDHDETDMA</sequence>
<keyword evidence="2" id="KW-0732">Signal</keyword>
<organism evidence="3 4">
    <name type="scientific">Clonostachys solani</name>
    <dbReference type="NCBI Taxonomy" id="160281"/>
    <lineage>
        <taxon>Eukaryota</taxon>
        <taxon>Fungi</taxon>
        <taxon>Dikarya</taxon>
        <taxon>Ascomycota</taxon>
        <taxon>Pezizomycotina</taxon>
        <taxon>Sordariomycetes</taxon>
        <taxon>Hypocreomycetidae</taxon>
        <taxon>Hypocreales</taxon>
        <taxon>Bionectriaceae</taxon>
        <taxon>Clonostachys</taxon>
    </lineage>
</organism>
<protein>
    <submittedName>
        <fullName evidence="3">Uncharacterized protein</fullName>
    </submittedName>
</protein>
<evidence type="ECO:0000256" key="1">
    <source>
        <dbReference type="SAM" id="MobiDB-lite"/>
    </source>
</evidence>
<gene>
    <name evidence="3" type="ORF">CSOL1703_00013830</name>
</gene>
<feature type="signal peptide" evidence="2">
    <location>
        <begin position="1"/>
        <end position="19"/>
    </location>
</feature>
<dbReference type="EMBL" id="CABFOC020000031">
    <property type="protein sequence ID" value="CAH0047808.1"/>
    <property type="molecule type" value="Genomic_DNA"/>
</dbReference>
<feature type="compositionally biased region" description="Acidic residues" evidence="1">
    <location>
        <begin position="143"/>
        <end position="152"/>
    </location>
</feature>
<evidence type="ECO:0000313" key="3">
    <source>
        <dbReference type="EMBL" id="CAH0047808.1"/>
    </source>
</evidence>
<dbReference type="OrthoDB" id="5123364at2759"/>